<evidence type="ECO:0000313" key="6">
    <source>
        <dbReference type="Proteomes" id="UP001149090"/>
    </source>
</evidence>
<evidence type="ECO:0000256" key="2">
    <source>
        <dbReference type="PROSITE-ProRule" id="PRU00176"/>
    </source>
</evidence>
<dbReference type="PROSITE" id="PS50102">
    <property type="entry name" value="RRM"/>
    <property type="match status" value="1"/>
</dbReference>
<evidence type="ECO:0000256" key="3">
    <source>
        <dbReference type="SAM" id="MobiDB-lite"/>
    </source>
</evidence>
<dbReference type="InterPro" id="IPR012677">
    <property type="entry name" value="Nucleotide-bd_a/b_plait_sf"/>
</dbReference>
<accession>A0A9Q0RAA7</accession>
<feature type="region of interest" description="Disordered" evidence="3">
    <location>
        <begin position="159"/>
        <end position="214"/>
    </location>
</feature>
<dbReference type="GO" id="GO:0003723">
    <property type="term" value="F:RNA binding"/>
    <property type="evidence" value="ECO:0007669"/>
    <property type="project" value="UniProtKB-UniRule"/>
</dbReference>
<dbReference type="InterPro" id="IPR000504">
    <property type="entry name" value="RRM_dom"/>
</dbReference>
<dbReference type="EMBL" id="JAPDFW010000079">
    <property type="protein sequence ID" value="KAJ5072806.1"/>
    <property type="molecule type" value="Genomic_DNA"/>
</dbReference>
<feature type="region of interest" description="Disordered" evidence="3">
    <location>
        <begin position="1"/>
        <end position="95"/>
    </location>
</feature>
<feature type="region of interest" description="Disordered" evidence="3">
    <location>
        <begin position="445"/>
        <end position="478"/>
    </location>
</feature>
<dbReference type="SUPFAM" id="SSF54928">
    <property type="entry name" value="RNA-binding domain, RBD"/>
    <property type="match status" value="1"/>
</dbReference>
<feature type="region of interest" description="Disordered" evidence="3">
    <location>
        <begin position="298"/>
        <end position="330"/>
    </location>
</feature>
<reference evidence="5" key="1">
    <citation type="submission" date="2022-10" db="EMBL/GenBank/DDBJ databases">
        <title>Novel sulphate-reducing endosymbionts in the free-living metamonad Anaeramoeba.</title>
        <authorList>
            <person name="Jerlstrom-Hultqvist J."/>
            <person name="Cepicka I."/>
            <person name="Gallot-Lavallee L."/>
            <person name="Salas-Leiva D."/>
            <person name="Curtis B.A."/>
            <person name="Zahonova K."/>
            <person name="Pipaliya S."/>
            <person name="Dacks J."/>
            <person name="Roger A.J."/>
        </authorList>
    </citation>
    <scope>NUCLEOTIDE SEQUENCE</scope>
    <source>
        <strain evidence="5">BMAN</strain>
    </source>
</reference>
<feature type="compositionally biased region" description="Acidic residues" evidence="3">
    <location>
        <begin position="17"/>
        <end position="28"/>
    </location>
</feature>
<dbReference type="Pfam" id="PF00076">
    <property type="entry name" value="RRM_1"/>
    <property type="match status" value="1"/>
</dbReference>
<evidence type="ECO:0000259" key="4">
    <source>
        <dbReference type="PROSITE" id="PS50102"/>
    </source>
</evidence>
<protein>
    <submittedName>
        <fullName evidence="5">Zinc finger protein swm</fullName>
    </submittedName>
</protein>
<organism evidence="5 6">
    <name type="scientific">Anaeramoeba ignava</name>
    <name type="common">Anaerobic marine amoeba</name>
    <dbReference type="NCBI Taxonomy" id="1746090"/>
    <lineage>
        <taxon>Eukaryota</taxon>
        <taxon>Metamonada</taxon>
        <taxon>Anaeramoebidae</taxon>
        <taxon>Anaeramoeba</taxon>
    </lineage>
</organism>
<sequence>MNQKNSSKIITSNSETEIIESEGSSDNEADLRLQDRDRKHLTNETKSKKQESKSNYNEYSTHSSRHRKHKKDNDDIAGHLNTTKSRRQKNRVQNPFPFPLQFPNFIDPKIGQFQVSQNQSIPPFIPPMPPFPYNKMIPPQEHLPMYPPSLFNLQFPNVNPNGEFSNQKKNKEEKNINQNKTNKKNNKFENSNNQPFPVGFSSTNNLHRSYKSKKNPKFDPTIKCLLVKNIRKKINNQHFLQKHFIQFGKIESIQIHQEDDSALVEFSTRQEAEKAFHSEKAIGGNRFIKLFWNSSNISSENPNQNENENQNQNQNENLNQNENENENEENSIESEKRFFLIRMEKIKFVQKYLKKYQLLLAQLQNISEEKIQQKLKEQLKQEILAHFIYFDPKLKIEISNENEFILHFSNRRVAELAFNEPGLFKDVHELKLSWVSEKNQNENLNENQNQNQNENLNQNQNQNENENQNLKNQNEKSK</sequence>
<dbReference type="AlphaFoldDB" id="A0A9Q0RAA7"/>
<keyword evidence="1 2" id="KW-0694">RNA-binding</keyword>
<feature type="domain" description="RRM" evidence="4">
    <location>
        <begin position="223"/>
        <end position="295"/>
    </location>
</feature>
<dbReference type="OrthoDB" id="443401at2759"/>
<proteinExistence type="predicted"/>
<dbReference type="GO" id="GO:0005634">
    <property type="term" value="C:nucleus"/>
    <property type="evidence" value="ECO:0007669"/>
    <property type="project" value="TreeGrafter"/>
</dbReference>
<feature type="compositionally biased region" description="Basic and acidic residues" evidence="3">
    <location>
        <begin position="29"/>
        <end position="52"/>
    </location>
</feature>
<dbReference type="Gene3D" id="3.30.70.330">
    <property type="match status" value="1"/>
</dbReference>
<dbReference type="PANTHER" id="PTHR14398">
    <property type="entry name" value="RNA RECOGNITION RRM/RNP DOMAIN"/>
    <property type="match status" value="1"/>
</dbReference>
<dbReference type="InterPro" id="IPR035979">
    <property type="entry name" value="RBD_domain_sf"/>
</dbReference>
<feature type="compositionally biased region" description="Low complexity" evidence="3">
    <location>
        <begin position="1"/>
        <end position="16"/>
    </location>
</feature>
<name>A0A9Q0RAA7_ANAIG</name>
<feature type="compositionally biased region" description="Low complexity" evidence="3">
    <location>
        <begin position="445"/>
        <end position="472"/>
    </location>
</feature>
<feature type="compositionally biased region" description="Polar residues" evidence="3">
    <location>
        <begin position="53"/>
        <end position="62"/>
    </location>
</feature>
<evidence type="ECO:0000313" key="5">
    <source>
        <dbReference type="EMBL" id="KAJ5072806.1"/>
    </source>
</evidence>
<dbReference type="SMART" id="SM00360">
    <property type="entry name" value="RRM"/>
    <property type="match status" value="1"/>
</dbReference>
<keyword evidence="6" id="KW-1185">Reference proteome</keyword>
<dbReference type="InterPro" id="IPR045137">
    <property type="entry name" value="RBM26/27"/>
</dbReference>
<evidence type="ECO:0000256" key="1">
    <source>
        <dbReference type="ARBA" id="ARBA00022884"/>
    </source>
</evidence>
<dbReference type="PANTHER" id="PTHR14398:SF0">
    <property type="entry name" value="ZINC FINGER PROTEIN SWM"/>
    <property type="match status" value="1"/>
</dbReference>
<feature type="compositionally biased region" description="Low complexity" evidence="3">
    <location>
        <begin position="298"/>
        <end position="322"/>
    </location>
</feature>
<comment type="caution">
    <text evidence="5">The sequence shown here is derived from an EMBL/GenBank/DDBJ whole genome shotgun (WGS) entry which is preliminary data.</text>
</comment>
<gene>
    <name evidence="5" type="ORF">M0811_09252</name>
</gene>
<dbReference type="Proteomes" id="UP001149090">
    <property type="component" value="Unassembled WGS sequence"/>
</dbReference>